<keyword evidence="1" id="KW-1133">Transmembrane helix</keyword>
<accession>A0A1B0A0W0</accession>
<keyword evidence="1" id="KW-0812">Transmembrane</keyword>
<dbReference type="InterPro" id="IPR027417">
    <property type="entry name" value="P-loop_NTPase"/>
</dbReference>
<evidence type="ECO:0000313" key="3">
    <source>
        <dbReference type="Proteomes" id="UP000092445"/>
    </source>
</evidence>
<dbReference type="VEuPathDB" id="VectorBase:GPAI031036"/>
<evidence type="ECO:0000256" key="1">
    <source>
        <dbReference type="SAM" id="Phobius"/>
    </source>
</evidence>
<reference evidence="2" key="2">
    <citation type="submission" date="2020-05" db="UniProtKB">
        <authorList>
            <consortium name="EnsemblMetazoa"/>
        </authorList>
    </citation>
    <scope>IDENTIFICATION</scope>
    <source>
        <strain evidence="2">IAEA</strain>
    </source>
</reference>
<dbReference type="Proteomes" id="UP000092445">
    <property type="component" value="Unassembled WGS sequence"/>
</dbReference>
<dbReference type="Gene3D" id="3.40.50.300">
    <property type="entry name" value="P-loop containing nucleotide triphosphate hydrolases"/>
    <property type="match status" value="1"/>
</dbReference>
<name>A0A1B0A0W0_GLOPL</name>
<proteinExistence type="predicted"/>
<evidence type="ECO:0000313" key="2">
    <source>
        <dbReference type="EnsemblMetazoa" id="GPAI031036-PA"/>
    </source>
</evidence>
<keyword evidence="1" id="KW-0472">Membrane</keyword>
<dbReference type="EnsemblMetazoa" id="GPAI031036-RA">
    <property type="protein sequence ID" value="GPAI031036-PA"/>
    <property type="gene ID" value="GPAI031036"/>
</dbReference>
<feature type="transmembrane region" description="Helical" evidence="1">
    <location>
        <begin position="47"/>
        <end position="65"/>
    </location>
</feature>
<dbReference type="AlphaFoldDB" id="A0A1B0A0W0"/>
<protein>
    <submittedName>
        <fullName evidence="2">Uncharacterized protein</fullName>
    </submittedName>
</protein>
<sequence length="170" mass="19440">MNIHQEDIEDIGSGCEAVPKDFSHGSLRRLVTSEVSLDFKRRHMKKYLFVGMVVTVVLGVFRRQFQSNSTAALVRDFSQCYRKHYDEIFYGKRNYCDSDEWFDSGKLLTSIREENIIHQDRVLQQLEVALRNGKDLNVVALVGPVGVGKSLVLSSLATNFPWPENVHTYA</sequence>
<organism evidence="2 3">
    <name type="scientific">Glossina pallidipes</name>
    <name type="common">Tsetse fly</name>
    <dbReference type="NCBI Taxonomy" id="7398"/>
    <lineage>
        <taxon>Eukaryota</taxon>
        <taxon>Metazoa</taxon>
        <taxon>Ecdysozoa</taxon>
        <taxon>Arthropoda</taxon>
        <taxon>Hexapoda</taxon>
        <taxon>Insecta</taxon>
        <taxon>Pterygota</taxon>
        <taxon>Neoptera</taxon>
        <taxon>Endopterygota</taxon>
        <taxon>Diptera</taxon>
        <taxon>Brachycera</taxon>
        <taxon>Muscomorpha</taxon>
        <taxon>Hippoboscoidea</taxon>
        <taxon>Glossinidae</taxon>
        <taxon>Glossina</taxon>
    </lineage>
</organism>
<dbReference type="SUPFAM" id="SSF52540">
    <property type="entry name" value="P-loop containing nucleoside triphosphate hydrolases"/>
    <property type="match status" value="1"/>
</dbReference>
<keyword evidence="3" id="KW-1185">Reference proteome</keyword>
<reference evidence="3" key="1">
    <citation type="submission" date="2014-03" db="EMBL/GenBank/DDBJ databases">
        <authorList>
            <person name="Aksoy S."/>
            <person name="Warren W."/>
            <person name="Wilson R.K."/>
        </authorList>
    </citation>
    <scope>NUCLEOTIDE SEQUENCE [LARGE SCALE GENOMIC DNA]</scope>
    <source>
        <strain evidence="3">IAEA</strain>
    </source>
</reference>